<dbReference type="CDD" id="cd03784">
    <property type="entry name" value="GT1_Gtf-like"/>
    <property type="match status" value="1"/>
</dbReference>
<keyword evidence="2 3" id="KW-0808">Transferase</keyword>
<dbReference type="SMR" id="A0A6P4AUQ7"/>
<evidence type="ECO:0000256" key="3">
    <source>
        <dbReference type="RuleBase" id="RU003718"/>
    </source>
</evidence>
<dbReference type="SUPFAM" id="SSF53756">
    <property type="entry name" value="UDP-Glycosyltransferase/glycogen phosphorylase"/>
    <property type="match status" value="1"/>
</dbReference>
<dbReference type="GeneID" id="107432761"/>
<dbReference type="PANTHER" id="PTHR48044">
    <property type="entry name" value="GLYCOSYLTRANSFERASE"/>
    <property type="match status" value="1"/>
</dbReference>
<dbReference type="Pfam" id="PF00201">
    <property type="entry name" value="UDPGT"/>
    <property type="match status" value="1"/>
</dbReference>
<dbReference type="PROSITE" id="PS00375">
    <property type="entry name" value="UDPGT"/>
    <property type="match status" value="1"/>
</dbReference>
<evidence type="ECO:0000256" key="1">
    <source>
        <dbReference type="ARBA" id="ARBA00009995"/>
    </source>
</evidence>
<dbReference type="AlphaFoldDB" id="A0A6P4AUQ7"/>
<dbReference type="InterPro" id="IPR002213">
    <property type="entry name" value="UDP_glucos_trans"/>
</dbReference>
<dbReference type="EC" id="2.4.1.-" evidence="4"/>
<evidence type="ECO:0000313" key="6">
    <source>
        <dbReference type="Proteomes" id="UP001652623"/>
    </source>
</evidence>
<dbReference type="GO" id="GO:0008194">
    <property type="term" value="F:UDP-glycosyltransferase activity"/>
    <property type="evidence" value="ECO:0007669"/>
    <property type="project" value="InterPro"/>
</dbReference>
<dbReference type="PANTHER" id="PTHR48044:SF29">
    <property type="entry name" value="GLYCOSYLTRANSFERASE"/>
    <property type="match status" value="1"/>
</dbReference>
<dbReference type="InterPro" id="IPR035595">
    <property type="entry name" value="UDP_glycos_trans_CS"/>
</dbReference>
<comment type="similarity">
    <text evidence="1 3">Belongs to the UDP-glycosyltransferase family.</text>
</comment>
<organism evidence="6 7">
    <name type="scientific">Ziziphus jujuba</name>
    <name type="common">Chinese jujube</name>
    <name type="synonym">Ziziphus sativa</name>
    <dbReference type="NCBI Taxonomy" id="326968"/>
    <lineage>
        <taxon>Eukaryota</taxon>
        <taxon>Viridiplantae</taxon>
        <taxon>Streptophyta</taxon>
        <taxon>Embryophyta</taxon>
        <taxon>Tracheophyta</taxon>
        <taxon>Spermatophyta</taxon>
        <taxon>Magnoliopsida</taxon>
        <taxon>eudicotyledons</taxon>
        <taxon>Gunneridae</taxon>
        <taxon>Pentapetalae</taxon>
        <taxon>rosids</taxon>
        <taxon>fabids</taxon>
        <taxon>Rosales</taxon>
        <taxon>Rhamnaceae</taxon>
        <taxon>Paliureae</taxon>
        <taxon>Ziziphus</taxon>
    </lineage>
</organism>
<gene>
    <name evidence="7" type="primary">LOC107432761</name>
</gene>
<dbReference type="Gene3D" id="3.40.50.2000">
    <property type="entry name" value="Glycogen Phosphorylase B"/>
    <property type="match status" value="2"/>
</dbReference>
<accession>A0A6P4AUQ7</accession>
<name>A0A6P4AUQ7_ZIZJJ</name>
<dbReference type="RefSeq" id="XP_015899429.3">
    <property type="nucleotide sequence ID" value="XM_016043943.4"/>
</dbReference>
<reference evidence="7" key="1">
    <citation type="submission" date="2025-08" db="UniProtKB">
        <authorList>
            <consortium name="RefSeq"/>
        </authorList>
    </citation>
    <scope>IDENTIFICATION</scope>
    <source>
        <tissue evidence="7">Seedling</tissue>
    </source>
</reference>
<dbReference type="GO" id="GO:1901137">
    <property type="term" value="P:carbohydrate derivative biosynthetic process"/>
    <property type="evidence" value="ECO:0007669"/>
    <property type="project" value="UniProtKB-ARBA"/>
</dbReference>
<dbReference type="Proteomes" id="UP001652623">
    <property type="component" value="Chromosome 11"/>
</dbReference>
<dbReference type="KEGG" id="zju:107432761"/>
<proteinExistence type="inferred from homology"/>
<dbReference type="Pfam" id="PF26168">
    <property type="entry name" value="Glyco_transf_N"/>
    <property type="match status" value="1"/>
</dbReference>
<evidence type="ECO:0000256" key="2">
    <source>
        <dbReference type="ARBA" id="ARBA00022679"/>
    </source>
</evidence>
<evidence type="ECO:0000256" key="4">
    <source>
        <dbReference type="RuleBase" id="RU362057"/>
    </source>
</evidence>
<dbReference type="InParanoid" id="A0A6P4AUQ7"/>
<evidence type="ECO:0000259" key="5">
    <source>
        <dbReference type="Pfam" id="PF26168"/>
    </source>
</evidence>
<keyword evidence="6" id="KW-1185">Reference proteome</keyword>
<evidence type="ECO:0000313" key="7">
    <source>
        <dbReference type="RefSeq" id="XP_015899429.3"/>
    </source>
</evidence>
<dbReference type="InterPro" id="IPR058980">
    <property type="entry name" value="Glyco_transf_N"/>
</dbReference>
<feature type="domain" description="Glycosyltransferase N-terminal" evidence="5">
    <location>
        <begin position="11"/>
        <end position="226"/>
    </location>
</feature>
<sequence length="454" mass="51237">MGDDTPIRRRNISVLMFPWLAHGHISPYLEVAKKLAHRNFQIYFCSTPVNLNSIKQKLFSHHPNASYSNSIHLVELYLPSSLPELPPHYHTTKGLPPHLLPSLNMAMDMAKPEFSKILETLKPDLLIHDFIPTWVSSLAYSLNIPTISFMISGASLICFGVHLASNKGGDEFPFPEICPDSAKSLLVKKLSSSSTNNESGYKRYSDVVLIKSLRELEGKYMDYLSVSFNVKVIPVGFLVPDNTDDEGMDIINWLDKKEKHSTVFVSFGSECYLSKEDMEEMAYGLELSMVNFIWVIRFPVGEKMELEESLPEKFLERVGDRGLVIENWAPQVKILNHSSIGGFVSHCGISSVMESLKFGVPIIAMPMQHDQPWNARVIVVSGVGLEVERNSDGRIERGNVTKVIKQVMVEKIGEDIRRNAKEMSNKIRDKVDEEAINELENEILRLCADINVTE</sequence>
<keyword evidence="3" id="KW-0328">Glycosyltransferase</keyword>
<protein>
    <recommendedName>
        <fullName evidence="4">Glycosyltransferase</fullName>
        <ecNumber evidence="4">2.4.1.-</ecNumber>
    </recommendedName>
</protein>